<dbReference type="InterPro" id="IPR011009">
    <property type="entry name" value="Kinase-like_dom_sf"/>
</dbReference>
<keyword evidence="3 6" id="KW-0547">Nucleotide-binding</keyword>
<dbReference type="Gene3D" id="1.10.510.10">
    <property type="entry name" value="Transferase(Phosphotransferase) domain 1"/>
    <property type="match status" value="1"/>
</dbReference>
<dbReference type="GO" id="GO:0005524">
    <property type="term" value="F:ATP binding"/>
    <property type="evidence" value="ECO:0007669"/>
    <property type="project" value="UniProtKB-UniRule"/>
</dbReference>
<dbReference type="AlphaFoldDB" id="A0A812UIR1"/>
<sequence length="426" mass="47484">MGQSTSVSAEASHEAAAPKAAPKPALRAARNGPPEPTSPSMLQQAMDAVVGRRLEEIVEVSSSSKPLGSGAFGTVWRGRYLDGGCAVAVKSLDKAKMKQMKVPDTLVTAEVEFMRECKGQPWFVQLYDFLDTRDKFYLLLELCNGGNMEDAARSLDGGLSEARCAAFISQLLSGIAFLHSRKICHRDVKPQNAMLLGDVRDTRSQLRLGDFGIAVRLTSGQLLTEKLGTPAFMAPEMHMLPKSNGYDCKVDLWAAGTFMVFLLSLEYPFVDPSGRLLKNDLLRGDLPIWEGNAFQSLFRNVQEAAGLRRKRPSPVARDLVRRLLRPKRTLRPEAEDALKHPWFRAPQLEAVDDREEEVADPLLQWADFEAERNVSETKCRAHVKRWWQEMAFPIETAGICPPFRCRPQLSTTADQEMVQAVEKIQA</sequence>
<organism evidence="9 10">
    <name type="scientific">Symbiodinium natans</name>
    <dbReference type="NCBI Taxonomy" id="878477"/>
    <lineage>
        <taxon>Eukaryota</taxon>
        <taxon>Sar</taxon>
        <taxon>Alveolata</taxon>
        <taxon>Dinophyceae</taxon>
        <taxon>Suessiales</taxon>
        <taxon>Symbiodiniaceae</taxon>
        <taxon>Symbiodinium</taxon>
    </lineage>
</organism>
<evidence type="ECO:0000256" key="7">
    <source>
        <dbReference type="SAM" id="MobiDB-lite"/>
    </source>
</evidence>
<keyword evidence="4" id="KW-0418">Kinase</keyword>
<dbReference type="PROSITE" id="PS50011">
    <property type="entry name" value="PROTEIN_KINASE_DOM"/>
    <property type="match status" value="1"/>
</dbReference>
<dbReference type="PANTHER" id="PTHR24349">
    <property type="entry name" value="SERINE/THREONINE-PROTEIN KINASE"/>
    <property type="match status" value="1"/>
</dbReference>
<dbReference type="GO" id="GO:0004674">
    <property type="term" value="F:protein serine/threonine kinase activity"/>
    <property type="evidence" value="ECO:0007669"/>
    <property type="project" value="UniProtKB-KW"/>
</dbReference>
<evidence type="ECO:0000256" key="2">
    <source>
        <dbReference type="ARBA" id="ARBA00022679"/>
    </source>
</evidence>
<dbReference type="Pfam" id="PF00069">
    <property type="entry name" value="Pkinase"/>
    <property type="match status" value="1"/>
</dbReference>
<feature type="domain" description="Protein kinase" evidence="8">
    <location>
        <begin position="61"/>
        <end position="343"/>
    </location>
</feature>
<evidence type="ECO:0000256" key="3">
    <source>
        <dbReference type="ARBA" id="ARBA00022741"/>
    </source>
</evidence>
<keyword evidence="10" id="KW-1185">Reference proteome</keyword>
<evidence type="ECO:0000256" key="4">
    <source>
        <dbReference type="ARBA" id="ARBA00022777"/>
    </source>
</evidence>
<gene>
    <name evidence="9" type="primary">PEPKR2</name>
    <name evidence="9" type="ORF">SNAT2548_LOCUS32460</name>
</gene>
<proteinExistence type="predicted"/>
<protein>
    <submittedName>
        <fullName evidence="9">PEPKR2 protein</fullName>
    </submittedName>
</protein>
<dbReference type="Proteomes" id="UP000604046">
    <property type="component" value="Unassembled WGS sequence"/>
</dbReference>
<dbReference type="OrthoDB" id="443582at2759"/>
<feature type="compositionally biased region" description="Low complexity" evidence="7">
    <location>
        <begin position="8"/>
        <end position="30"/>
    </location>
</feature>
<name>A0A812UIR1_9DINO</name>
<dbReference type="InterPro" id="IPR050205">
    <property type="entry name" value="CDPK_Ser/Thr_kinases"/>
</dbReference>
<accession>A0A812UIR1</accession>
<dbReference type="SMART" id="SM00220">
    <property type="entry name" value="S_TKc"/>
    <property type="match status" value="1"/>
</dbReference>
<evidence type="ECO:0000256" key="1">
    <source>
        <dbReference type="ARBA" id="ARBA00022527"/>
    </source>
</evidence>
<evidence type="ECO:0000313" key="9">
    <source>
        <dbReference type="EMBL" id="CAE7570358.1"/>
    </source>
</evidence>
<dbReference type="EMBL" id="CAJNDS010002712">
    <property type="protein sequence ID" value="CAE7570358.1"/>
    <property type="molecule type" value="Genomic_DNA"/>
</dbReference>
<feature type="binding site" evidence="6">
    <location>
        <position position="90"/>
    </location>
    <ligand>
        <name>ATP</name>
        <dbReference type="ChEBI" id="CHEBI:30616"/>
    </ligand>
</feature>
<evidence type="ECO:0000256" key="6">
    <source>
        <dbReference type="PROSITE-ProRule" id="PRU10141"/>
    </source>
</evidence>
<keyword evidence="2" id="KW-0808">Transferase</keyword>
<evidence type="ECO:0000256" key="5">
    <source>
        <dbReference type="ARBA" id="ARBA00022840"/>
    </source>
</evidence>
<dbReference type="PROSITE" id="PS00107">
    <property type="entry name" value="PROTEIN_KINASE_ATP"/>
    <property type="match status" value="1"/>
</dbReference>
<evidence type="ECO:0000313" key="10">
    <source>
        <dbReference type="Proteomes" id="UP000604046"/>
    </source>
</evidence>
<reference evidence="9" key="1">
    <citation type="submission" date="2021-02" db="EMBL/GenBank/DDBJ databases">
        <authorList>
            <person name="Dougan E. K."/>
            <person name="Rhodes N."/>
            <person name="Thang M."/>
            <person name="Chan C."/>
        </authorList>
    </citation>
    <scope>NUCLEOTIDE SEQUENCE</scope>
</reference>
<dbReference type="InterPro" id="IPR017441">
    <property type="entry name" value="Protein_kinase_ATP_BS"/>
</dbReference>
<comment type="caution">
    <text evidence="9">The sequence shown here is derived from an EMBL/GenBank/DDBJ whole genome shotgun (WGS) entry which is preliminary data.</text>
</comment>
<feature type="region of interest" description="Disordered" evidence="7">
    <location>
        <begin position="1"/>
        <end position="43"/>
    </location>
</feature>
<dbReference type="InterPro" id="IPR000719">
    <property type="entry name" value="Prot_kinase_dom"/>
</dbReference>
<evidence type="ECO:0000259" key="8">
    <source>
        <dbReference type="PROSITE" id="PS50011"/>
    </source>
</evidence>
<dbReference type="SUPFAM" id="SSF56112">
    <property type="entry name" value="Protein kinase-like (PK-like)"/>
    <property type="match status" value="1"/>
</dbReference>
<keyword evidence="1" id="KW-0723">Serine/threonine-protein kinase</keyword>
<keyword evidence="5 6" id="KW-0067">ATP-binding</keyword>